<dbReference type="Proteomes" id="UP001595839">
    <property type="component" value="Unassembled WGS sequence"/>
</dbReference>
<dbReference type="InterPro" id="IPR017850">
    <property type="entry name" value="Alkaline_phosphatase_core_sf"/>
</dbReference>
<reference evidence="4" key="1">
    <citation type="journal article" date="2019" name="Int. J. Syst. Evol. Microbiol.">
        <title>The Global Catalogue of Microorganisms (GCM) 10K type strain sequencing project: providing services to taxonomists for standard genome sequencing and annotation.</title>
        <authorList>
            <consortium name="The Broad Institute Genomics Platform"/>
            <consortium name="The Broad Institute Genome Sequencing Center for Infectious Disease"/>
            <person name="Wu L."/>
            <person name="Ma J."/>
        </authorList>
    </citation>
    <scope>NUCLEOTIDE SEQUENCE [LARGE SCALE GENOMIC DNA]</scope>
    <source>
        <strain evidence="4">CGMCC 4.7177</strain>
    </source>
</reference>
<keyword evidence="2" id="KW-0843">Virulence</keyword>
<gene>
    <name evidence="3" type="ORF">ACFPIH_09835</name>
</gene>
<keyword evidence="1" id="KW-0378">Hydrolase</keyword>
<dbReference type="PANTHER" id="PTHR31956:SF1">
    <property type="entry name" value="NON-SPECIFIC PHOSPHOLIPASE C1"/>
    <property type="match status" value="1"/>
</dbReference>
<accession>A0ABV9AIX7</accession>
<evidence type="ECO:0000256" key="2">
    <source>
        <dbReference type="ARBA" id="ARBA00023026"/>
    </source>
</evidence>
<protein>
    <submittedName>
        <fullName evidence="3">Alkaline phosphatase family protein</fullName>
    </submittedName>
</protein>
<dbReference type="RefSeq" id="WP_381165431.1">
    <property type="nucleotide sequence ID" value="NZ_JBHSFK010000005.1"/>
</dbReference>
<comment type="caution">
    <text evidence="3">The sequence shown here is derived from an EMBL/GenBank/DDBJ whole genome shotgun (WGS) entry which is preliminary data.</text>
</comment>
<proteinExistence type="predicted"/>
<evidence type="ECO:0000313" key="4">
    <source>
        <dbReference type="Proteomes" id="UP001595839"/>
    </source>
</evidence>
<sequence>MVSRSKDHALDHVVVVVFENRSLDNVLGRLYGLQDGKTFEGVADRDLTNPIPEWAEHGADRKVVPYTAATDMDSPNPDTGEEYPHTNTQLFNILDEHNRFKIRDEVTAPYNAPEPGRTPTMDGFVTDYISTLTAELGRQPTYEEYAQVMTGFTPEQIPVLSGLARSFGVFDHWFSEVPSQTLTNRSFWTAATASGFVVNSPVENWVLHNDAETIFNRLEQHGRTWKVYIAEPDRFSMTGLIHYPRLKDRFETHFVPFSQFEADAATGDLPDFSFIEPCLVLGHGDYHPAVSRALGQGVVIPGVDPPSSILGGEAFLARIYNVYKAMQGTEGSTVWNTALLIGWDEPGGTYDHVPPGPVPPPDPSAPAGQLGFTFDRSGYRVPAIVVSPWVAEGEVFNEEHRHTSLIATLRERWDLGGPFTARDAAARTFTHAFTLDTPRDPATWPVADPRPVPQYVEDALIIGKSLSTLGKAAFEGIRGFADQQGIRITGLPDDPNADVPPEQALQIIRDFLAIHFPRLAPPTTSA</sequence>
<dbReference type="EMBL" id="JBHSFK010000005">
    <property type="protein sequence ID" value="MFC4499829.1"/>
    <property type="molecule type" value="Genomic_DNA"/>
</dbReference>
<evidence type="ECO:0000313" key="3">
    <source>
        <dbReference type="EMBL" id="MFC4499829.1"/>
    </source>
</evidence>
<dbReference type="PANTHER" id="PTHR31956">
    <property type="entry name" value="NON-SPECIFIC PHOSPHOLIPASE C4-RELATED"/>
    <property type="match status" value="1"/>
</dbReference>
<evidence type="ECO:0000256" key="1">
    <source>
        <dbReference type="ARBA" id="ARBA00022801"/>
    </source>
</evidence>
<organism evidence="3 4">
    <name type="scientific">Streptomyces vulcanius</name>
    <dbReference type="NCBI Taxonomy" id="1441876"/>
    <lineage>
        <taxon>Bacteria</taxon>
        <taxon>Bacillati</taxon>
        <taxon>Actinomycetota</taxon>
        <taxon>Actinomycetes</taxon>
        <taxon>Kitasatosporales</taxon>
        <taxon>Streptomycetaceae</taxon>
        <taxon>Streptomyces</taxon>
    </lineage>
</organism>
<dbReference type="InterPro" id="IPR007312">
    <property type="entry name" value="Phosphoesterase"/>
</dbReference>
<dbReference type="Pfam" id="PF04185">
    <property type="entry name" value="Phosphoesterase"/>
    <property type="match status" value="1"/>
</dbReference>
<name>A0ABV9AIX7_9ACTN</name>
<keyword evidence="4" id="KW-1185">Reference proteome</keyword>
<dbReference type="Gene3D" id="3.40.720.10">
    <property type="entry name" value="Alkaline Phosphatase, subunit A"/>
    <property type="match status" value="2"/>
</dbReference>